<gene>
    <name evidence="2" type="ORF">BDP27DRAFT_1432563</name>
</gene>
<comment type="caution">
    <text evidence="2">The sequence shown here is derived from an EMBL/GenBank/DDBJ whole genome shotgun (WGS) entry which is preliminary data.</text>
</comment>
<dbReference type="GO" id="GO:0046464">
    <property type="term" value="P:acylglycerol catabolic process"/>
    <property type="evidence" value="ECO:0007669"/>
    <property type="project" value="TreeGrafter"/>
</dbReference>
<keyword evidence="3" id="KW-1185">Reference proteome</keyword>
<protein>
    <submittedName>
        <fullName evidence="2">Alpha/beta-hydrolase</fullName>
    </submittedName>
</protein>
<accession>A0A9P5P982</accession>
<dbReference type="InterPro" id="IPR050266">
    <property type="entry name" value="AB_hydrolase_sf"/>
</dbReference>
<evidence type="ECO:0000313" key="2">
    <source>
        <dbReference type="EMBL" id="KAF9058557.1"/>
    </source>
</evidence>
<dbReference type="OrthoDB" id="19657at2759"/>
<sequence>MPSIEIHQVASGPVSFNYTISTPTSNSAKRIDPKLPTILFFHPVSIPQEEFIVQFGDPKIRQFNLVGVDMRSHGGTKAKVPSDFGQEMATEDMARFMIEMKLPPCHIFALSFGTIVALQLAVSHPEKVLSLFLVSPLGLEEPQVAAEGRQAIHDAWINGWRDGKPHCEELAYSIQGALELCFYDRTLSISKAFLTLVSPTCLKNWGASRLDEYRTITLDLFLNRRPHSVEELRNIKVPVKLIHGMEDVGYTLEYSQEFLQHLHDAGVDASLEAISGASHFGCIEQYAIVNPIFHDFIIQQLEGPIPTLTKAVVSPWESKLKKKGWVKEGNVLDDDSDED</sequence>
<dbReference type="PANTHER" id="PTHR43798:SF5">
    <property type="entry name" value="MONOACYLGLYCEROL LIPASE ABHD6"/>
    <property type="match status" value="1"/>
</dbReference>
<organism evidence="2 3">
    <name type="scientific">Rhodocollybia butyracea</name>
    <dbReference type="NCBI Taxonomy" id="206335"/>
    <lineage>
        <taxon>Eukaryota</taxon>
        <taxon>Fungi</taxon>
        <taxon>Dikarya</taxon>
        <taxon>Basidiomycota</taxon>
        <taxon>Agaricomycotina</taxon>
        <taxon>Agaricomycetes</taxon>
        <taxon>Agaricomycetidae</taxon>
        <taxon>Agaricales</taxon>
        <taxon>Marasmiineae</taxon>
        <taxon>Omphalotaceae</taxon>
        <taxon>Rhodocollybia</taxon>
    </lineage>
</organism>
<proteinExistence type="predicted"/>
<dbReference type="GO" id="GO:0047372">
    <property type="term" value="F:monoacylglycerol lipase activity"/>
    <property type="evidence" value="ECO:0007669"/>
    <property type="project" value="TreeGrafter"/>
</dbReference>
<dbReference type="Proteomes" id="UP000772434">
    <property type="component" value="Unassembled WGS sequence"/>
</dbReference>
<dbReference type="AlphaFoldDB" id="A0A9P5P982"/>
<dbReference type="InterPro" id="IPR029058">
    <property type="entry name" value="AB_hydrolase_fold"/>
</dbReference>
<evidence type="ECO:0000259" key="1">
    <source>
        <dbReference type="Pfam" id="PF00561"/>
    </source>
</evidence>
<dbReference type="Pfam" id="PF00561">
    <property type="entry name" value="Abhydrolase_1"/>
    <property type="match status" value="1"/>
</dbReference>
<dbReference type="SUPFAM" id="SSF53474">
    <property type="entry name" value="alpha/beta-Hydrolases"/>
    <property type="match status" value="1"/>
</dbReference>
<feature type="domain" description="AB hydrolase-1" evidence="1">
    <location>
        <begin position="62"/>
        <end position="146"/>
    </location>
</feature>
<dbReference type="GO" id="GO:0016020">
    <property type="term" value="C:membrane"/>
    <property type="evidence" value="ECO:0007669"/>
    <property type="project" value="TreeGrafter"/>
</dbReference>
<reference evidence="2" key="1">
    <citation type="submission" date="2020-11" db="EMBL/GenBank/DDBJ databases">
        <authorList>
            <consortium name="DOE Joint Genome Institute"/>
            <person name="Ahrendt S."/>
            <person name="Riley R."/>
            <person name="Andreopoulos W."/>
            <person name="Labutti K."/>
            <person name="Pangilinan J."/>
            <person name="Ruiz-Duenas F.J."/>
            <person name="Barrasa J.M."/>
            <person name="Sanchez-Garcia M."/>
            <person name="Camarero S."/>
            <person name="Miyauchi S."/>
            <person name="Serrano A."/>
            <person name="Linde D."/>
            <person name="Babiker R."/>
            <person name="Drula E."/>
            <person name="Ayuso-Fernandez I."/>
            <person name="Pacheco R."/>
            <person name="Padilla G."/>
            <person name="Ferreira P."/>
            <person name="Barriuso J."/>
            <person name="Kellner H."/>
            <person name="Castanera R."/>
            <person name="Alfaro M."/>
            <person name="Ramirez L."/>
            <person name="Pisabarro A.G."/>
            <person name="Kuo A."/>
            <person name="Tritt A."/>
            <person name="Lipzen A."/>
            <person name="He G."/>
            <person name="Yan M."/>
            <person name="Ng V."/>
            <person name="Cullen D."/>
            <person name="Martin F."/>
            <person name="Rosso M.-N."/>
            <person name="Henrissat B."/>
            <person name="Hibbett D."/>
            <person name="Martinez A.T."/>
            <person name="Grigoriev I.V."/>
        </authorList>
    </citation>
    <scope>NUCLEOTIDE SEQUENCE</scope>
    <source>
        <strain evidence="2">AH 40177</strain>
    </source>
</reference>
<evidence type="ECO:0000313" key="3">
    <source>
        <dbReference type="Proteomes" id="UP000772434"/>
    </source>
</evidence>
<dbReference type="PANTHER" id="PTHR43798">
    <property type="entry name" value="MONOACYLGLYCEROL LIPASE"/>
    <property type="match status" value="1"/>
</dbReference>
<dbReference type="EMBL" id="JADNRY010000366">
    <property type="protein sequence ID" value="KAF9058557.1"/>
    <property type="molecule type" value="Genomic_DNA"/>
</dbReference>
<name>A0A9P5P982_9AGAR</name>
<dbReference type="Gene3D" id="3.40.50.1820">
    <property type="entry name" value="alpha/beta hydrolase"/>
    <property type="match status" value="1"/>
</dbReference>
<dbReference type="InterPro" id="IPR000073">
    <property type="entry name" value="AB_hydrolase_1"/>
</dbReference>